<feature type="signal peptide" evidence="5">
    <location>
        <begin position="1"/>
        <end position="27"/>
    </location>
</feature>
<evidence type="ECO:0000256" key="5">
    <source>
        <dbReference type="SAM" id="SignalP"/>
    </source>
</evidence>
<keyword evidence="7" id="KW-0548">Nucleotidyltransferase</keyword>
<accession>A0ABT7SWQ9</accession>
<name>A0ABT7SWQ9_9ALTE</name>
<dbReference type="RefSeq" id="WP_289364914.1">
    <property type="nucleotide sequence ID" value="NZ_JAUCBP010000007.1"/>
</dbReference>
<proteinExistence type="predicted"/>
<feature type="chain" id="PRO_5046430702" description="diguanylate cyclase" evidence="5">
    <location>
        <begin position="28"/>
        <end position="580"/>
    </location>
</feature>
<evidence type="ECO:0000256" key="4">
    <source>
        <dbReference type="SAM" id="Phobius"/>
    </source>
</evidence>
<evidence type="ECO:0000256" key="3">
    <source>
        <dbReference type="SAM" id="Coils"/>
    </source>
</evidence>
<dbReference type="PANTHER" id="PTHR45138:SF9">
    <property type="entry name" value="DIGUANYLATE CYCLASE DGCM-RELATED"/>
    <property type="match status" value="1"/>
</dbReference>
<dbReference type="GO" id="GO:0052621">
    <property type="term" value="F:diguanylate cyclase activity"/>
    <property type="evidence" value="ECO:0007669"/>
    <property type="project" value="UniProtKB-EC"/>
</dbReference>
<organism evidence="7 8">
    <name type="scientific">Alteromonas arenosi</name>
    <dbReference type="NCBI Taxonomy" id="3055817"/>
    <lineage>
        <taxon>Bacteria</taxon>
        <taxon>Pseudomonadati</taxon>
        <taxon>Pseudomonadota</taxon>
        <taxon>Gammaproteobacteria</taxon>
        <taxon>Alteromonadales</taxon>
        <taxon>Alteromonadaceae</taxon>
        <taxon>Alteromonas/Salinimonas group</taxon>
        <taxon>Alteromonas</taxon>
    </lineage>
</organism>
<dbReference type="Proteomes" id="UP001234343">
    <property type="component" value="Unassembled WGS sequence"/>
</dbReference>
<dbReference type="PROSITE" id="PS50887">
    <property type="entry name" value="GGDEF"/>
    <property type="match status" value="1"/>
</dbReference>
<feature type="transmembrane region" description="Helical" evidence="4">
    <location>
        <begin position="382"/>
        <end position="400"/>
    </location>
</feature>
<dbReference type="EMBL" id="JAUCBP010000007">
    <property type="protein sequence ID" value="MDM7860623.1"/>
    <property type="molecule type" value="Genomic_DNA"/>
</dbReference>
<keyword evidence="3" id="KW-0175">Coiled coil</keyword>
<dbReference type="InterPro" id="IPR029787">
    <property type="entry name" value="Nucleotide_cyclase"/>
</dbReference>
<feature type="coiled-coil region" evidence="3">
    <location>
        <begin position="352"/>
        <end position="379"/>
    </location>
</feature>
<comment type="catalytic activity">
    <reaction evidence="2">
        <text>2 GTP = 3',3'-c-di-GMP + 2 diphosphate</text>
        <dbReference type="Rhea" id="RHEA:24898"/>
        <dbReference type="ChEBI" id="CHEBI:33019"/>
        <dbReference type="ChEBI" id="CHEBI:37565"/>
        <dbReference type="ChEBI" id="CHEBI:58805"/>
        <dbReference type="EC" id="2.7.7.65"/>
    </reaction>
</comment>
<reference evidence="7 8" key="1">
    <citation type="submission" date="2023-06" db="EMBL/GenBank/DDBJ databases">
        <title>Alteromonas sp. ASW11-36 isolated from intertidal sand.</title>
        <authorList>
            <person name="Li Y."/>
        </authorList>
    </citation>
    <scope>NUCLEOTIDE SEQUENCE [LARGE SCALE GENOMIC DNA]</scope>
    <source>
        <strain evidence="7 8">ASW11-36</strain>
    </source>
</reference>
<dbReference type="InterPro" id="IPR050469">
    <property type="entry name" value="Diguanylate_Cyclase"/>
</dbReference>
<dbReference type="NCBIfam" id="TIGR00254">
    <property type="entry name" value="GGDEF"/>
    <property type="match status" value="1"/>
</dbReference>
<evidence type="ECO:0000313" key="8">
    <source>
        <dbReference type="Proteomes" id="UP001234343"/>
    </source>
</evidence>
<dbReference type="PANTHER" id="PTHR45138">
    <property type="entry name" value="REGULATORY COMPONENTS OF SENSORY TRANSDUCTION SYSTEM"/>
    <property type="match status" value="1"/>
</dbReference>
<keyword evidence="8" id="KW-1185">Reference proteome</keyword>
<keyword evidence="5" id="KW-0732">Signal</keyword>
<protein>
    <recommendedName>
        <fullName evidence="1">diguanylate cyclase</fullName>
        <ecNumber evidence="1">2.7.7.65</ecNumber>
    </recommendedName>
</protein>
<evidence type="ECO:0000256" key="2">
    <source>
        <dbReference type="ARBA" id="ARBA00034247"/>
    </source>
</evidence>
<dbReference type="InterPro" id="IPR043128">
    <property type="entry name" value="Rev_trsase/Diguanyl_cyclase"/>
</dbReference>
<keyword evidence="4" id="KW-0812">Transmembrane</keyword>
<evidence type="ECO:0000259" key="6">
    <source>
        <dbReference type="PROSITE" id="PS50887"/>
    </source>
</evidence>
<keyword evidence="4" id="KW-0472">Membrane</keyword>
<sequence>MLKFKFIPVLLIIAFSAAVCCPWATLADDSLLDQAEALRNADPSQAKRILESIDIASLNSAQANRYEYLDIYLMAFSGDFKTMLKRYQALVPGIESDILRFKVYSGMMLSYQAASNWVDGLSLASIIIEEFERSDSKATLAPYLFALAGFYAAVDEHQLSNDYLDLALQYPQTDGFKCSASLQKAHNQLKTVAIEQLSKNDFERVIELCKSSKTALYVTLAEMTYAKYLLAISETNLALQILNENEAELMNTGYIQGKLSFLQIKGDIYETVGELSSLQKIVERILTFEGREQYRTALESAYRWQSQLAAERGDFQLAYEAFLNYEELRQEQLDTAVLKQKAVQQSRFESMEKQARIELLDKENQLLKTEAELSAERIENSILAFVLLSGLFTGLMIWSYRSRRLRKRFERLANIDGLTQIYNRTAFIERAQHLLEKSHKRFIPVVLIFFDLDKFKHINDSFGHQAGDWALKKAVNTVQTVLDDNVLFARMGGEEFALLKVGLTQQEGAMFAEKMRAALENLNTLESGHSFSLTASFGVSDTTLAGYKLDTLIASADLALYQAKKRGRNQVFQYNKGALN</sequence>
<dbReference type="SUPFAM" id="SSF55073">
    <property type="entry name" value="Nucleotide cyclase"/>
    <property type="match status" value="1"/>
</dbReference>
<comment type="caution">
    <text evidence="7">The sequence shown here is derived from an EMBL/GenBank/DDBJ whole genome shotgun (WGS) entry which is preliminary data.</text>
</comment>
<keyword evidence="7" id="KW-0808">Transferase</keyword>
<keyword evidence="4" id="KW-1133">Transmembrane helix</keyword>
<evidence type="ECO:0000313" key="7">
    <source>
        <dbReference type="EMBL" id="MDM7860623.1"/>
    </source>
</evidence>
<dbReference type="Pfam" id="PF00990">
    <property type="entry name" value="GGDEF"/>
    <property type="match status" value="1"/>
</dbReference>
<dbReference type="SMART" id="SM00267">
    <property type="entry name" value="GGDEF"/>
    <property type="match status" value="1"/>
</dbReference>
<dbReference type="CDD" id="cd01949">
    <property type="entry name" value="GGDEF"/>
    <property type="match status" value="1"/>
</dbReference>
<dbReference type="EC" id="2.7.7.65" evidence="1"/>
<evidence type="ECO:0000256" key="1">
    <source>
        <dbReference type="ARBA" id="ARBA00012528"/>
    </source>
</evidence>
<dbReference type="Gene3D" id="3.30.70.270">
    <property type="match status" value="1"/>
</dbReference>
<feature type="domain" description="GGDEF" evidence="6">
    <location>
        <begin position="443"/>
        <end position="576"/>
    </location>
</feature>
<dbReference type="InterPro" id="IPR000160">
    <property type="entry name" value="GGDEF_dom"/>
</dbReference>
<gene>
    <name evidence="7" type="ORF">QTP81_08445</name>
</gene>